<organism evidence="1">
    <name type="scientific">marine metagenome</name>
    <dbReference type="NCBI Taxonomy" id="408172"/>
    <lineage>
        <taxon>unclassified sequences</taxon>
        <taxon>metagenomes</taxon>
        <taxon>ecological metagenomes</taxon>
    </lineage>
</organism>
<dbReference type="Pfam" id="PF05721">
    <property type="entry name" value="PhyH"/>
    <property type="match status" value="1"/>
</dbReference>
<protein>
    <recommendedName>
        <fullName evidence="2">Phytanoyl-CoA dioxygenase</fullName>
    </recommendedName>
</protein>
<dbReference type="AlphaFoldDB" id="A0A382U9Z3"/>
<reference evidence="1" key="1">
    <citation type="submission" date="2018-05" db="EMBL/GenBank/DDBJ databases">
        <authorList>
            <person name="Lanie J.A."/>
            <person name="Ng W.-L."/>
            <person name="Kazmierczak K.M."/>
            <person name="Andrzejewski T.M."/>
            <person name="Davidsen T.M."/>
            <person name="Wayne K.J."/>
            <person name="Tettelin H."/>
            <person name="Glass J.I."/>
            <person name="Rusch D."/>
            <person name="Podicherti R."/>
            <person name="Tsui H.-C.T."/>
            <person name="Winkler M.E."/>
        </authorList>
    </citation>
    <scope>NUCLEOTIDE SEQUENCE</scope>
</reference>
<dbReference type="PANTHER" id="PTHR20883:SF49">
    <property type="entry name" value="PHYTANOYL-COA DIOXYGENASE"/>
    <property type="match status" value="1"/>
</dbReference>
<evidence type="ECO:0000313" key="1">
    <source>
        <dbReference type="EMBL" id="SVD31106.1"/>
    </source>
</evidence>
<sequence>TDRQDGFSDRYLWPKHLWMRNFCGAHNLPQLAAELMGSTTARLYFDHIFIRNGATKTATPWHQDRPYWPFQGNQIASIWVALSASDEASGGLRFVSGSHSRDQVYTAKPFRNRDPDDWANQNRDGVPMPDIEANPEQFDIISFAVQPGDVLIFNSGTIHGALANSDPNKRRAALSIRYLGDDITWDPRVGTDPIIQATDVVLQPGDPLDGEPMFPQLWP</sequence>
<proteinExistence type="predicted"/>
<dbReference type="PANTHER" id="PTHR20883">
    <property type="entry name" value="PHYTANOYL-COA DIOXYGENASE DOMAIN CONTAINING 1"/>
    <property type="match status" value="1"/>
</dbReference>
<feature type="non-terminal residue" evidence="1">
    <location>
        <position position="1"/>
    </location>
</feature>
<accession>A0A382U9Z3</accession>
<dbReference type="Gene3D" id="2.60.120.620">
    <property type="entry name" value="q2cbj1_9rhob like domain"/>
    <property type="match status" value="1"/>
</dbReference>
<dbReference type="InterPro" id="IPR008775">
    <property type="entry name" value="Phytyl_CoA_dOase-like"/>
</dbReference>
<evidence type="ECO:0008006" key="2">
    <source>
        <dbReference type="Google" id="ProtNLM"/>
    </source>
</evidence>
<dbReference type="SUPFAM" id="SSF51197">
    <property type="entry name" value="Clavaminate synthase-like"/>
    <property type="match status" value="1"/>
</dbReference>
<name>A0A382U9Z3_9ZZZZ</name>
<gene>
    <name evidence="1" type="ORF">METZ01_LOCUS383960</name>
</gene>
<dbReference type="EMBL" id="UINC01142647">
    <property type="protein sequence ID" value="SVD31106.1"/>
    <property type="molecule type" value="Genomic_DNA"/>
</dbReference>